<protein>
    <submittedName>
        <fullName evidence="20">Uncharacterized protein</fullName>
    </submittedName>
</protein>
<dbReference type="Gene3D" id="3.40.50.300">
    <property type="entry name" value="P-loop containing nucleotide triphosphate hydrolases"/>
    <property type="match status" value="3"/>
</dbReference>
<sequence>MLAVLENALEQYNESNAVMDLVLFEDAMKHIARISRIVLNEGGHALLVGVGGSGKQSLSRLAAFICHYVVIQIVISSTYSISDLKEDLKVMYTKAGLKEEGVMFLLTDSQITNERFLIYINDLLASGNIPDLFAVDEVDGICGAVGNRCKASGMEPTRGNCWDFYIGEIRKNLHVVLCFSPVGDDFRNRSRKFPALVNSTVIDWFQPWPEDALLSVGQRFLGEMDLGTPLQRTAVEKFMPYSFIETNELAKRFQKEERRHVYSTPKSFLEMLKLYQVLLEHKRDTSDYSIGRLKAGLQKMQETADAVAEIEAGLKITLEDAEVKKTKAEGIAEVVGKEKAFVEGETAKAEKEAALVAVIQKDVGEKQRSTAEDLAKAEPAVEAAMAALDSLDPKSLTECKGMIKPPGGVDDVFAASMVLLAGIYPNIQHKKLKVKDRSWDAAKKQCLGNIKEYIEYLKEIKVKVDESADLSVQMKEVRPLIALEHFNVETIKGKNSAAAGVTGFILNIVIYYDIVVTVEPKRKALAEANAQLEAANTKLAEVNALVKDLTEKLAVLTKELNEAMADKAQAEAAVAKGMQKLDLAQRLTSALASENERWKESVAQMEIDRNLLTGDVLLASAFISYAGPFTKSFRDSLMRGFFEAQWKAFGGLAEGIEEPEGYVAPPMSRVLNPISVLATAQEIASWNQDTLPADPVSTENGSIVSNTARWPLIIDPQLQGISWLRHKEGHASRNCQIVRLGQKDMMRKLERALESGHTIIIENLGESLDAVLAPVIQRATIKRGRTLYVKVGDSEVEFHPDFRLYLHTKLSNPHYPPEIQAETTLINFTVTQAGLSDQLNVLVLGKERADLSEMSEVLVKQQTGFKIKMGELEDEILDRLANAEGDITEDVELIEGLEETKRISTDITKKSAVAKETQASIEITSRKYKSVADRSSMLFFLMSDLAKIHSYYVYSLAAYTKVFYRGIDLVTDKPEPELDDEGNELPVKVVELNDEELAARCIVLNKSITLTTFNYLRRGLFEKDKLTVATLVTTRILVDNDLLPGEDVSYLFLGKVHPDPGNMGPLHEWMPEQLWPKIKALEGLKQFSGLGDAMHSDSDDWLQWFDGATPEVAKFPGDWQKNLSPFDRLILLRALRPDRCSNALAAWIGDVMGKEYVEQAPFNMPATYEETSPQTPTFFVLFPGVDPTPWVEELGKELGISEAEGTFCNISMGQGQEKPAEAIVERYAKNGGWVMLQNCHLMSSWVPSLERLLEVVQEGAHADFRCYISAEAPGALSGPNMPESLLQSCIKVANEAPADIKSNLTRSWAEFGQERIDASSKPDDFKACLFSLCWFHSIILGRRRFGPQGWSRAYSFNTGDLVICSNVLTSYIDAADAAGLGVPWADLRYIFGEIMYGGHITDAWDRRTNNTYLAELMKPELRPEGEAKVGLELGPGFPSPDPTTLDYEGYAQYIDTKMPKESPPLFGLHPNAEIGYLTSSTANLFSTIVSLGGGGGGGGGAGDVVKATMADLLDRCPEELQMVLIDQMAEPLLAEPSQGPYVVCALQECRRMNVLLGVITKSLSDLEKGLAGTLNMTQAIEDLIAALTISEWPGRNPYSQCAWEKFSWPSKKSLLPQYADMIKRHGQLTSWTETLATPISVWLSGLFNPMAYLTSILQVTARATGSALDAMTQETHMTTYKDAHAIPPDSTFPENGAFIHGLFIEGARWPFGDEVEEPYEFGGAKVGGFLLESRLKELMPPVPVVYVKAVLVQPSWEPSAVGYLRHVDDVYEAPVFITTARGATYVFLATLKTVVPKNKWTLTGTALMMQQDD</sequence>
<dbReference type="Pfam" id="PF12781">
    <property type="entry name" value="AAA_9"/>
    <property type="match status" value="1"/>
</dbReference>
<evidence type="ECO:0000259" key="15">
    <source>
        <dbReference type="Pfam" id="PF12777"/>
    </source>
</evidence>
<dbReference type="Pfam" id="PF18199">
    <property type="entry name" value="Dynein_C"/>
    <property type="match status" value="1"/>
</dbReference>
<accession>A0A7S3ZQ73</accession>
<dbReference type="InterPro" id="IPR042219">
    <property type="entry name" value="AAA_lid_11_sf"/>
</dbReference>
<dbReference type="Pfam" id="PF12777">
    <property type="entry name" value="MT"/>
    <property type="match status" value="1"/>
</dbReference>
<dbReference type="PANTHER" id="PTHR45703:SF8">
    <property type="entry name" value="DYNEINS HEAVY CHAIN"/>
    <property type="match status" value="1"/>
</dbReference>
<dbReference type="InterPro" id="IPR041228">
    <property type="entry name" value="Dynein_C"/>
</dbReference>
<evidence type="ECO:0000256" key="9">
    <source>
        <dbReference type="ARBA" id="ARBA00023069"/>
    </source>
</evidence>
<feature type="domain" description="Dynein heavy chain ATP-binding dynein motor region" evidence="17">
    <location>
        <begin position="685"/>
        <end position="907"/>
    </location>
</feature>
<keyword evidence="10" id="KW-0505">Motor protein</keyword>
<evidence type="ECO:0000313" key="20">
    <source>
        <dbReference type="EMBL" id="CAE0690227.1"/>
    </source>
</evidence>
<evidence type="ECO:0000259" key="18">
    <source>
        <dbReference type="Pfam" id="PF18198"/>
    </source>
</evidence>
<dbReference type="Gene3D" id="1.10.8.1220">
    <property type="match status" value="1"/>
</dbReference>
<evidence type="ECO:0000259" key="19">
    <source>
        <dbReference type="Pfam" id="PF18199"/>
    </source>
</evidence>
<dbReference type="Gene3D" id="1.20.920.20">
    <property type="match status" value="1"/>
</dbReference>
<dbReference type="InterPro" id="IPR026983">
    <property type="entry name" value="DHC"/>
</dbReference>
<dbReference type="PANTHER" id="PTHR45703">
    <property type="entry name" value="DYNEIN HEAVY CHAIN"/>
    <property type="match status" value="1"/>
</dbReference>
<keyword evidence="3" id="KW-0493">Microtubule</keyword>
<evidence type="ECO:0000256" key="10">
    <source>
        <dbReference type="ARBA" id="ARBA00023175"/>
    </source>
</evidence>
<evidence type="ECO:0000256" key="7">
    <source>
        <dbReference type="ARBA" id="ARBA00023017"/>
    </source>
</evidence>
<evidence type="ECO:0000256" key="6">
    <source>
        <dbReference type="ARBA" id="ARBA00022840"/>
    </source>
</evidence>
<dbReference type="GO" id="GO:0005930">
    <property type="term" value="C:axoneme"/>
    <property type="evidence" value="ECO:0007669"/>
    <property type="project" value="UniProtKB-SubCell"/>
</dbReference>
<dbReference type="FunFam" id="3.40.50.300:FF:002141">
    <property type="entry name" value="Dynein heavy chain"/>
    <property type="match status" value="1"/>
</dbReference>
<dbReference type="GO" id="GO:0008569">
    <property type="term" value="F:minus-end-directed microtubule motor activity"/>
    <property type="evidence" value="ECO:0007669"/>
    <property type="project" value="InterPro"/>
</dbReference>
<evidence type="ECO:0000256" key="13">
    <source>
        <dbReference type="SAM" id="Coils"/>
    </source>
</evidence>
<dbReference type="EMBL" id="HBIW01006769">
    <property type="protein sequence ID" value="CAE0690227.1"/>
    <property type="molecule type" value="Transcribed_RNA"/>
</dbReference>
<name>A0A7S3ZQ73_9STRA</name>
<dbReference type="InterPro" id="IPR024743">
    <property type="entry name" value="Dynein_HC_stalk"/>
</dbReference>
<dbReference type="Pfam" id="PF03028">
    <property type="entry name" value="Dynein_heavy"/>
    <property type="match status" value="1"/>
</dbReference>
<dbReference type="GO" id="GO:0007018">
    <property type="term" value="P:microtubule-based movement"/>
    <property type="evidence" value="ECO:0007669"/>
    <property type="project" value="InterPro"/>
</dbReference>
<evidence type="ECO:0000256" key="12">
    <source>
        <dbReference type="ARBA" id="ARBA00023273"/>
    </source>
</evidence>
<dbReference type="GO" id="GO:0045505">
    <property type="term" value="F:dynein intermediate chain binding"/>
    <property type="evidence" value="ECO:0007669"/>
    <property type="project" value="InterPro"/>
</dbReference>
<dbReference type="InterPro" id="IPR024317">
    <property type="entry name" value="Dynein_heavy_chain_D4_dom"/>
</dbReference>
<dbReference type="InterPro" id="IPR004273">
    <property type="entry name" value="Dynein_heavy_D6_P-loop"/>
</dbReference>
<keyword evidence="4" id="KW-0677">Repeat</keyword>
<feature type="domain" description="Dynein heavy chain AAA lid" evidence="18">
    <location>
        <begin position="1325"/>
        <end position="1472"/>
    </location>
</feature>
<dbReference type="GO" id="GO:0051959">
    <property type="term" value="F:dynein light intermediate chain binding"/>
    <property type="evidence" value="ECO:0007669"/>
    <property type="project" value="InterPro"/>
</dbReference>
<evidence type="ECO:0000256" key="8">
    <source>
        <dbReference type="ARBA" id="ARBA00023054"/>
    </source>
</evidence>
<dbReference type="Gene3D" id="3.10.490.20">
    <property type="match status" value="1"/>
</dbReference>
<keyword evidence="9" id="KW-0969">Cilium</keyword>
<evidence type="ECO:0000259" key="16">
    <source>
        <dbReference type="Pfam" id="PF12780"/>
    </source>
</evidence>
<dbReference type="SUPFAM" id="SSF52540">
    <property type="entry name" value="P-loop containing nucleoside triphosphate hydrolases"/>
    <property type="match status" value="1"/>
</dbReference>
<dbReference type="InterPro" id="IPR043160">
    <property type="entry name" value="Dynein_C_barrel"/>
</dbReference>
<keyword evidence="11" id="KW-0206">Cytoskeleton</keyword>
<reference evidence="20" key="1">
    <citation type="submission" date="2021-01" db="EMBL/GenBank/DDBJ databases">
        <authorList>
            <person name="Corre E."/>
            <person name="Pelletier E."/>
            <person name="Niang G."/>
            <person name="Scheremetjew M."/>
            <person name="Finn R."/>
            <person name="Kale V."/>
            <person name="Holt S."/>
            <person name="Cochrane G."/>
            <person name="Meng A."/>
            <person name="Brown T."/>
            <person name="Cohen L."/>
        </authorList>
    </citation>
    <scope>NUCLEOTIDE SEQUENCE</scope>
    <source>
        <strain evidence="20">CCMP1756</strain>
    </source>
</reference>
<feature type="domain" description="Dynein heavy chain region D6 P-loop" evidence="14">
    <location>
        <begin position="1173"/>
        <end position="1292"/>
    </location>
</feature>
<comment type="subcellular location">
    <subcellularLocation>
        <location evidence="1">Cytoplasm</location>
        <location evidence="1">Cytoskeleton</location>
        <location evidence="1">Cilium axoneme</location>
    </subcellularLocation>
</comment>
<dbReference type="GO" id="GO:0005524">
    <property type="term" value="F:ATP binding"/>
    <property type="evidence" value="ECO:0007669"/>
    <property type="project" value="UniProtKB-KW"/>
</dbReference>
<dbReference type="GO" id="GO:0005874">
    <property type="term" value="C:microtubule"/>
    <property type="evidence" value="ECO:0007669"/>
    <property type="project" value="UniProtKB-KW"/>
</dbReference>
<dbReference type="Pfam" id="PF18198">
    <property type="entry name" value="AAA_lid_11"/>
    <property type="match status" value="1"/>
</dbReference>
<evidence type="ECO:0000259" key="17">
    <source>
        <dbReference type="Pfam" id="PF12781"/>
    </source>
</evidence>
<feature type="domain" description="Dynein heavy chain coiled coil stalk" evidence="15">
    <location>
        <begin position="292"/>
        <end position="642"/>
    </location>
</feature>
<dbReference type="InterPro" id="IPR035706">
    <property type="entry name" value="AAA_9"/>
</dbReference>
<evidence type="ECO:0000256" key="1">
    <source>
        <dbReference type="ARBA" id="ARBA00004430"/>
    </source>
</evidence>
<gene>
    <name evidence="20" type="ORF">PCAL00307_LOCUS5662</name>
</gene>
<evidence type="ECO:0000256" key="4">
    <source>
        <dbReference type="ARBA" id="ARBA00022737"/>
    </source>
</evidence>
<proteinExistence type="predicted"/>
<keyword evidence="6" id="KW-0067">ATP-binding</keyword>
<keyword evidence="7" id="KW-0243">Dynein</keyword>
<keyword evidence="12" id="KW-0966">Cell projection</keyword>
<dbReference type="FunFam" id="3.40.50.300:FF:000049">
    <property type="entry name" value="Dynein, axonemal, heavy chain 5"/>
    <property type="match status" value="1"/>
</dbReference>
<organism evidence="20">
    <name type="scientific">Pelagomonas calceolata</name>
    <dbReference type="NCBI Taxonomy" id="35677"/>
    <lineage>
        <taxon>Eukaryota</taxon>
        <taxon>Sar</taxon>
        <taxon>Stramenopiles</taxon>
        <taxon>Ochrophyta</taxon>
        <taxon>Pelagophyceae</taxon>
        <taxon>Pelagomonadales</taxon>
        <taxon>Pelagomonadaceae</taxon>
        <taxon>Pelagomonas</taxon>
    </lineage>
</organism>
<dbReference type="Gene3D" id="6.10.140.1060">
    <property type="match status" value="1"/>
</dbReference>
<evidence type="ECO:0000256" key="2">
    <source>
        <dbReference type="ARBA" id="ARBA00022490"/>
    </source>
</evidence>
<dbReference type="InterPro" id="IPR027417">
    <property type="entry name" value="P-loop_NTPase"/>
</dbReference>
<feature type="domain" description="Dynein heavy chain AAA module D4" evidence="16">
    <location>
        <begin position="19"/>
        <end position="278"/>
    </location>
</feature>
<dbReference type="Gene3D" id="1.20.1270.280">
    <property type="match status" value="1"/>
</dbReference>
<feature type="coiled-coil region" evidence="13">
    <location>
        <begin position="525"/>
        <end position="573"/>
    </location>
</feature>
<dbReference type="GO" id="GO:0030286">
    <property type="term" value="C:dynein complex"/>
    <property type="evidence" value="ECO:0007669"/>
    <property type="project" value="UniProtKB-KW"/>
</dbReference>
<evidence type="ECO:0000256" key="11">
    <source>
        <dbReference type="ARBA" id="ARBA00023212"/>
    </source>
</evidence>
<keyword evidence="2" id="KW-0963">Cytoplasm</keyword>
<keyword evidence="5" id="KW-0547">Nucleotide-binding</keyword>
<evidence type="ECO:0000259" key="14">
    <source>
        <dbReference type="Pfam" id="PF03028"/>
    </source>
</evidence>
<dbReference type="Pfam" id="PF12780">
    <property type="entry name" value="AAA_8"/>
    <property type="match status" value="1"/>
</dbReference>
<keyword evidence="8 13" id="KW-0175">Coiled coil</keyword>
<evidence type="ECO:0000256" key="5">
    <source>
        <dbReference type="ARBA" id="ARBA00022741"/>
    </source>
</evidence>
<dbReference type="Gene3D" id="1.10.8.720">
    <property type="entry name" value="Region D6 of dynein motor"/>
    <property type="match status" value="1"/>
</dbReference>
<feature type="domain" description="Dynein heavy chain C-terminal" evidence="19">
    <location>
        <begin position="1479"/>
        <end position="1809"/>
    </location>
</feature>
<dbReference type="InterPro" id="IPR041658">
    <property type="entry name" value="AAA_lid_11"/>
</dbReference>
<evidence type="ECO:0000256" key="3">
    <source>
        <dbReference type="ARBA" id="ARBA00022701"/>
    </source>
</evidence>